<keyword evidence="1" id="KW-0808">Transferase</keyword>
<evidence type="ECO:0000313" key="2">
    <source>
        <dbReference type="Proteomes" id="UP000290408"/>
    </source>
</evidence>
<dbReference type="AlphaFoldDB" id="A0A4V0ZB77"/>
<gene>
    <name evidence="1" type="ORF">EXU32_12730</name>
</gene>
<dbReference type="Proteomes" id="UP000290408">
    <property type="component" value="Chromosome"/>
</dbReference>
<reference evidence="1 2" key="1">
    <citation type="submission" date="2019-02" db="EMBL/GenBank/DDBJ databases">
        <title>Genomic data mining of an Antarctic deep-sea actinobacterium, Janibacterlimosus P3-3-X1.</title>
        <authorList>
            <person name="Liao L."/>
            <person name="Chen B."/>
        </authorList>
    </citation>
    <scope>NUCLEOTIDE SEQUENCE [LARGE SCALE GENOMIC DNA]</scope>
    <source>
        <strain evidence="1 2">P3-3-X1</strain>
    </source>
</reference>
<accession>A0A4V0ZB77</accession>
<organism evidence="1 2">
    <name type="scientific">Janibacter limosus</name>
    <dbReference type="NCBI Taxonomy" id="53458"/>
    <lineage>
        <taxon>Bacteria</taxon>
        <taxon>Bacillati</taxon>
        <taxon>Actinomycetota</taxon>
        <taxon>Actinomycetes</taxon>
        <taxon>Micrococcales</taxon>
        <taxon>Intrasporangiaceae</taxon>
        <taxon>Janibacter</taxon>
    </lineage>
</organism>
<proteinExistence type="predicted"/>
<evidence type="ECO:0000313" key="1">
    <source>
        <dbReference type="EMBL" id="QBF47038.1"/>
    </source>
</evidence>
<keyword evidence="2" id="KW-1185">Reference proteome</keyword>
<protein>
    <submittedName>
        <fullName evidence="1">Nucleotidyl transferase AbiEii/AbiGii toxin family protein</fullName>
    </submittedName>
</protein>
<sequence>MTSRRAQGLNDRIRIAATDRGEDAHRIRRGLVFQRLLGRLAPQGLVLKGGFCLEVRLGDVARTTKDIDLVGRMALASDPDDVLDALEHALASGSFDDGFSFRPGVPRRLRADEAGSPAWRVSVDALVDGAPFERIKLDLVGQVEEVAGATEPLEVRAPITAPGCGPVTVAAIDVHQHAAEKLHAYARLYSGGRTFSRVKDLVDLVLLIDAGLLTDPPRLSERLAVVWSARDQSRPPPSLPEPPASWEDDLARLLSDLGTPHRSLAAAHTLVTDLYSAAIDDEGTSA</sequence>
<dbReference type="EMBL" id="CP036164">
    <property type="protein sequence ID" value="QBF47038.1"/>
    <property type="molecule type" value="Genomic_DNA"/>
</dbReference>
<dbReference type="GO" id="GO:0016740">
    <property type="term" value="F:transferase activity"/>
    <property type="evidence" value="ECO:0007669"/>
    <property type="project" value="UniProtKB-KW"/>
</dbReference>
<dbReference type="OrthoDB" id="4084402at2"/>
<dbReference type="KEGG" id="jli:EXU32_12730"/>
<name>A0A4V0ZB77_9MICO</name>
<dbReference type="InterPro" id="IPR014942">
    <property type="entry name" value="AbiEii"/>
</dbReference>
<dbReference type="Pfam" id="PF08843">
    <property type="entry name" value="AbiEii"/>
    <property type="match status" value="1"/>
</dbReference>